<reference evidence="1 2" key="1">
    <citation type="submission" date="2023-03" db="EMBL/GenBank/DDBJ databases">
        <title>Draft genome sequence of Thalassotalea insulae KCTC 62186T.</title>
        <authorList>
            <person name="Sawabe T."/>
        </authorList>
    </citation>
    <scope>NUCLEOTIDE SEQUENCE [LARGE SCALE GENOMIC DNA]</scope>
    <source>
        <strain evidence="1 2">KCTC 62186</strain>
    </source>
</reference>
<dbReference type="Proteomes" id="UP001157186">
    <property type="component" value="Unassembled WGS sequence"/>
</dbReference>
<proteinExistence type="predicted"/>
<evidence type="ECO:0000313" key="1">
    <source>
        <dbReference type="EMBL" id="GLX79586.1"/>
    </source>
</evidence>
<keyword evidence="2" id="KW-1185">Reference proteome</keyword>
<evidence type="ECO:0000313" key="2">
    <source>
        <dbReference type="Proteomes" id="UP001157186"/>
    </source>
</evidence>
<organism evidence="1 2">
    <name type="scientific">Thalassotalea insulae</name>
    <dbReference type="NCBI Taxonomy" id="2056778"/>
    <lineage>
        <taxon>Bacteria</taxon>
        <taxon>Pseudomonadati</taxon>
        <taxon>Pseudomonadota</taxon>
        <taxon>Gammaproteobacteria</taxon>
        <taxon>Alteromonadales</taxon>
        <taxon>Colwelliaceae</taxon>
        <taxon>Thalassotalea</taxon>
    </lineage>
</organism>
<sequence length="52" mass="5968">MWLALLALHSPSLYDYSVRKNSRSQEICADSNLIVTLDNNTPDYDRQLLPDT</sequence>
<comment type="caution">
    <text evidence="1">The sequence shown here is derived from an EMBL/GenBank/DDBJ whole genome shotgun (WGS) entry which is preliminary data.</text>
</comment>
<name>A0ABQ6GUG7_9GAMM</name>
<dbReference type="EMBL" id="BSST01000001">
    <property type="protein sequence ID" value="GLX79586.1"/>
    <property type="molecule type" value="Genomic_DNA"/>
</dbReference>
<gene>
    <name evidence="1" type="ORF">tinsulaeT_29260</name>
</gene>
<protein>
    <submittedName>
        <fullName evidence="1">Uncharacterized protein</fullName>
    </submittedName>
</protein>
<accession>A0ABQ6GUG7</accession>